<keyword evidence="3" id="KW-0812">Transmembrane</keyword>
<dbReference type="PANTHER" id="PTHR12203:SF35">
    <property type="entry name" value="PROTEIN O-GLUCOSYLTRANSFERASE 1"/>
    <property type="match status" value="1"/>
</dbReference>
<dbReference type="InterPro" id="IPR051091">
    <property type="entry name" value="O-Glucosyltr/Glycosyltrsf_90"/>
</dbReference>
<feature type="transmembrane region" description="Helical" evidence="3">
    <location>
        <begin position="174"/>
        <end position="193"/>
    </location>
</feature>
<evidence type="ECO:0000313" key="6">
    <source>
        <dbReference type="Proteomes" id="UP000813444"/>
    </source>
</evidence>
<feature type="transmembrane region" description="Helical" evidence="3">
    <location>
        <begin position="106"/>
        <end position="124"/>
    </location>
</feature>
<dbReference type="GO" id="GO:0016740">
    <property type="term" value="F:transferase activity"/>
    <property type="evidence" value="ECO:0007669"/>
    <property type="project" value="UniProtKB-KW"/>
</dbReference>
<dbReference type="EMBL" id="JAGPNK010000009">
    <property type="protein sequence ID" value="KAH7313782.1"/>
    <property type="molecule type" value="Genomic_DNA"/>
</dbReference>
<evidence type="ECO:0000256" key="1">
    <source>
        <dbReference type="ARBA" id="ARBA00010118"/>
    </source>
</evidence>
<dbReference type="PANTHER" id="PTHR12203">
    <property type="entry name" value="KDEL LYS-ASP-GLU-LEU CONTAINING - RELATED"/>
    <property type="match status" value="1"/>
</dbReference>
<dbReference type="AlphaFoldDB" id="A0A8K0STP8"/>
<comment type="similarity">
    <text evidence="1">Belongs to the glycosyltransferase 90 family.</text>
</comment>
<gene>
    <name evidence="5" type="ORF">B0I35DRAFT_480442</name>
</gene>
<dbReference type="InterPro" id="IPR006598">
    <property type="entry name" value="CAP10"/>
</dbReference>
<feature type="transmembrane region" description="Helical" evidence="3">
    <location>
        <begin position="249"/>
        <end position="269"/>
    </location>
</feature>
<reference evidence="5" key="1">
    <citation type="journal article" date="2021" name="Nat. Commun.">
        <title>Genetic determinants of endophytism in the Arabidopsis root mycobiome.</title>
        <authorList>
            <person name="Mesny F."/>
            <person name="Miyauchi S."/>
            <person name="Thiergart T."/>
            <person name="Pickel B."/>
            <person name="Atanasova L."/>
            <person name="Karlsson M."/>
            <person name="Huettel B."/>
            <person name="Barry K.W."/>
            <person name="Haridas S."/>
            <person name="Chen C."/>
            <person name="Bauer D."/>
            <person name="Andreopoulos W."/>
            <person name="Pangilinan J."/>
            <person name="LaButti K."/>
            <person name="Riley R."/>
            <person name="Lipzen A."/>
            <person name="Clum A."/>
            <person name="Drula E."/>
            <person name="Henrissat B."/>
            <person name="Kohler A."/>
            <person name="Grigoriev I.V."/>
            <person name="Martin F.M."/>
            <person name="Hacquard S."/>
        </authorList>
    </citation>
    <scope>NUCLEOTIDE SEQUENCE</scope>
    <source>
        <strain evidence="5">MPI-CAGE-CH-0235</strain>
    </source>
</reference>
<sequence length="969" mass="107284">MGLQPAASRSMRHVAALVTLPLASAILASDYQTSAAFERPIHFTTFTLLITGFYYLFQTPRNAPLWQPNAHHAATPKSSTKAPWRQSFVHLIRAILGQLRLLPRSVGLLLGCMVFRSYFFWSVMSDTPCASRATEALLPLLVVAVELLRVHVLDRAFERSAELSPVRRPDNMRSALLSGIFALLWASWAMSAADQAAVRTSTPCIGVLQPPWFIHFGQYLTVLFDAVIITYGSRLVNHALDENASPERLLAIVFIASGVCVSLLGFPSMLVDGNIFWLFDANYVSFRDLIVESLLAFAGVGSAVSLLLHLHPTTVAALASSPAVMVSLLPAYNSGQNGFASSNQLGPIAVVLGALALAARQFCFPLQPTRSFSTSVTTVLHKWLFASYMASSLLVIVATVLSIPPTTEVTLSSTASALVENAKAEAQSWASQASTSKTLSAAVNEYQRRYGIPPPPGFDRWFQFAKDRGSLIIDDFDQIHKDLLPFWGMKPAEIRDLTSHLLRYPALGLGGVRIRGGRVEQSPHIPGTHRWMTNSIQRMIEPFSGFLPDMDLAINLADECRVAVNYEAMQEWISRAGSTRRRALRNSLHGGAPVVPSHREGPAWPENFPEPVADADSGIISPHFTNYLRRQLYYDVVAPTCPPRSMARNTRWWDRSTVCSKCAAPHSAATTEGTILVNTTLANDVCHQPDLAYLSGFMASPANMVATNVLVPIFSQGRVGGFSDILIPSPWNFDEKSKFEDTSAVEWTQKSNSLFWRGSSTDGYAADGSWAGFTRTRLVSEGYRLETGGSPLSVGVNVSFTGDMNAKCHQADCAARRHLFPHWAKGAIRKGHPTGDSPLPEMPFDENWHYRHLIDMDGAGFSGRFLPFLESHSLVYRAALFRTWYEERIQPWYHYVPVDIRLGPGFWGLVNYFGGAGNGSTSARDIANQGREWAQKVTRQEDMQIYLFRLLLEWGRLVNDDREYIRHRG</sequence>
<keyword evidence="2" id="KW-0808">Transferase</keyword>
<feature type="transmembrane region" description="Helical" evidence="3">
    <location>
        <begin position="344"/>
        <end position="363"/>
    </location>
</feature>
<evidence type="ECO:0000259" key="4">
    <source>
        <dbReference type="SMART" id="SM00672"/>
    </source>
</evidence>
<proteinExistence type="inferred from homology"/>
<protein>
    <recommendedName>
        <fullName evidence="4">Glycosyl transferase CAP10 domain-containing protein</fullName>
    </recommendedName>
</protein>
<name>A0A8K0STP8_9HYPO</name>
<dbReference type="Proteomes" id="UP000813444">
    <property type="component" value="Unassembled WGS sequence"/>
</dbReference>
<feature type="transmembrane region" description="Helical" evidence="3">
    <location>
        <begin position="136"/>
        <end position="153"/>
    </location>
</feature>
<evidence type="ECO:0000313" key="5">
    <source>
        <dbReference type="EMBL" id="KAH7313782.1"/>
    </source>
</evidence>
<feature type="transmembrane region" description="Helical" evidence="3">
    <location>
        <begin position="41"/>
        <end position="57"/>
    </location>
</feature>
<feature type="transmembrane region" description="Helical" evidence="3">
    <location>
        <begin position="315"/>
        <end position="332"/>
    </location>
</feature>
<feature type="transmembrane region" description="Helical" evidence="3">
    <location>
        <begin position="289"/>
        <end position="308"/>
    </location>
</feature>
<evidence type="ECO:0000256" key="2">
    <source>
        <dbReference type="ARBA" id="ARBA00022679"/>
    </source>
</evidence>
<organism evidence="5 6">
    <name type="scientific">Stachybotrys elegans</name>
    <dbReference type="NCBI Taxonomy" id="80388"/>
    <lineage>
        <taxon>Eukaryota</taxon>
        <taxon>Fungi</taxon>
        <taxon>Dikarya</taxon>
        <taxon>Ascomycota</taxon>
        <taxon>Pezizomycotina</taxon>
        <taxon>Sordariomycetes</taxon>
        <taxon>Hypocreomycetidae</taxon>
        <taxon>Hypocreales</taxon>
        <taxon>Stachybotryaceae</taxon>
        <taxon>Stachybotrys</taxon>
    </lineage>
</organism>
<feature type="transmembrane region" description="Helical" evidence="3">
    <location>
        <begin position="383"/>
        <end position="403"/>
    </location>
</feature>
<keyword evidence="6" id="KW-1185">Reference proteome</keyword>
<evidence type="ECO:0000256" key="3">
    <source>
        <dbReference type="SAM" id="Phobius"/>
    </source>
</evidence>
<keyword evidence="3" id="KW-0472">Membrane</keyword>
<feature type="domain" description="Glycosyl transferase CAP10" evidence="4">
    <location>
        <begin position="681"/>
        <end position="961"/>
    </location>
</feature>
<dbReference type="Pfam" id="PF05686">
    <property type="entry name" value="Glyco_transf_90"/>
    <property type="match status" value="1"/>
</dbReference>
<comment type="caution">
    <text evidence="5">The sequence shown here is derived from an EMBL/GenBank/DDBJ whole genome shotgun (WGS) entry which is preliminary data.</text>
</comment>
<keyword evidence="3" id="KW-1133">Transmembrane helix</keyword>
<accession>A0A8K0STP8</accession>
<dbReference type="SMART" id="SM00672">
    <property type="entry name" value="CAP10"/>
    <property type="match status" value="1"/>
</dbReference>
<feature type="transmembrane region" description="Helical" evidence="3">
    <location>
        <begin position="213"/>
        <end position="237"/>
    </location>
</feature>
<dbReference type="OrthoDB" id="541052at2759"/>